<dbReference type="PROSITE" id="PS50089">
    <property type="entry name" value="ZF_RING_2"/>
    <property type="match status" value="1"/>
</dbReference>
<dbReference type="SUPFAM" id="SSF57845">
    <property type="entry name" value="B-box zinc-binding domain"/>
    <property type="match status" value="1"/>
</dbReference>
<evidence type="ECO:0000313" key="8">
    <source>
        <dbReference type="Proteomes" id="UP001642520"/>
    </source>
</evidence>
<keyword evidence="2 4" id="KW-0863">Zinc-finger</keyword>
<dbReference type="EMBL" id="CAXAJV020001296">
    <property type="protein sequence ID" value="CAL7947322.1"/>
    <property type="molecule type" value="Genomic_DNA"/>
</dbReference>
<dbReference type="InterPro" id="IPR017907">
    <property type="entry name" value="Znf_RING_CS"/>
</dbReference>
<dbReference type="SMART" id="SM00184">
    <property type="entry name" value="RING"/>
    <property type="match status" value="2"/>
</dbReference>
<dbReference type="Gene3D" id="3.30.40.10">
    <property type="entry name" value="Zinc/RING finger domain, C3HC4 (zinc finger)"/>
    <property type="match status" value="1"/>
</dbReference>
<protein>
    <recommendedName>
        <fullName evidence="9">Tripartite motif-containing protein 45</fullName>
    </recommendedName>
</protein>
<proteinExistence type="predicted"/>
<evidence type="ECO:0000259" key="5">
    <source>
        <dbReference type="PROSITE" id="PS50089"/>
    </source>
</evidence>
<dbReference type="PROSITE" id="PS50119">
    <property type="entry name" value="ZF_BBOX"/>
    <property type="match status" value="1"/>
</dbReference>
<gene>
    <name evidence="7" type="ORF">XYLVIOL_LOCUS8279</name>
</gene>
<reference evidence="7 8" key="1">
    <citation type="submission" date="2024-08" db="EMBL/GenBank/DDBJ databases">
        <authorList>
            <person name="Will J Nash"/>
            <person name="Angela Man"/>
            <person name="Seanna McTaggart"/>
            <person name="Kendall Baker"/>
            <person name="Tom Barker"/>
            <person name="Leah Catchpole"/>
            <person name="Alex Durrant"/>
            <person name="Karim Gharbi"/>
            <person name="Naomi Irish"/>
            <person name="Gemy Kaithakottil"/>
            <person name="Debby Ku"/>
            <person name="Aaliyah Providence"/>
            <person name="Felix Shaw"/>
            <person name="David Swarbreck"/>
            <person name="Chris Watkins"/>
            <person name="Ann M. McCartney"/>
            <person name="Giulio Formenti"/>
            <person name="Alice Mouton"/>
            <person name="Noel Vella"/>
            <person name="Bjorn M von Reumont"/>
            <person name="Adriana Vella"/>
            <person name="Wilfried Haerty"/>
        </authorList>
    </citation>
    <scope>NUCLEOTIDE SEQUENCE [LARGE SCALE GENOMIC DNA]</scope>
</reference>
<keyword evidence="8" id="KW-1185">Reference proteome</keyword>
<sequence length="371" mass="42898">MEFVRRSKYQSIRSCCGEKSSMNDGNECNELQNKSSTFPERKNKNESAHSIVNVEPLHLRGERYYDNSKLSRSINKTNSMYQSYELPYGMKNHMNNEDTNEESFSPLNTREDKDFWCPRCGKKMQEPRLLPCLHPICSPCVSELMSKPSYDSSNDVKTPRTQSENRKNNYCEICPLCEFQLPNANSPVPPPHYPLQHRLVMNAIRYKFANKILCDICTDEVVAVVQCSTCLRNFCLDCGMEHQRQITMELKPSRHLVRPLWEATKVRRTALCLKHPTHALRFYCVACQQVTCKECMWSSQHRGHASESAVGAGKRVTLYLTRVLQKAKTLLNMLLTQYDRNAFLNGTLEEMKDISSSIDYRYVKLVISFIS</sequence>
<dbReference type="InterPro" id="IPR047153">
    <property type="entry name" value="TRIM45/56/19-like"/>
</dbReference>
<dbReference type="InterPro" id="IPR000315">
    <property type="entry name" value="Znf_B-box"/>
</dbReference>
<organism evidence="7 8">
    <name type="scientific">Xylocopa violacea</name>
    <name type="common">Violet carpenter bee</name>
    <name type="synonym">Apis violacea</name>
    <dbReference type="NCBI Taxonomy" id="135666"/>
    <lineage>
        <taxon>Eukaryota</taxon>
        <taxon>Metazoa</taxon>
        <taxon>Ecdysozoa</taxon>
        <taxon>Arthropoda</taxon>
        <taxon>Hexapoda</taxon>
        <taxon>Insecta</taxon>
        <taxon>Pterygota</taxon>
        <taxon>Neoptera</taxon>
        <taxon>Endopterygota</taxon>
        <taxon>Hymenoptera</taxon>
        <taxon>Apocrita</taxon>
        <taxon>Aculeata</taxon>
        <taxon>Apoidea</taxon>
        <taxon>Anthophila</taxon>
        <taxon>Apidae</taxon>
        <taxon>Xylocopa</taxon>
        <taxon>Xylocopa</taxon>
    </lineage>
</organism>
<dbReference type="Proteomes" id="UP001642520">
    <property type="component" value="Unassembled WGS sequence"/>
</dbReference>
<evidence type="ECO:0000256" key="3">
    <source>
        <dbReference type="ARBA" id="ARBA00022833"/>
    </source>
</evidence>
<evidence type="ECO:0000259" key="6">
    <source>
        <dbReference type="PROSITE" id="PS50119"/>
    </source>
</evidence>
<dbReference type="InterPro" id="IPR001841">
    <property type="entry name" value="Znf_RING"/>
</dbReference>
<comment type="caution">
    <text evidence="7">The sequence shown here is derived from an EMBL/GenBank/DDBJ whole genome shotgun (WGS) entry which is preliminary data.</text>
</comment>
<dbReference type="PROSITE" id="PS00518">
    <property type="entry name" value="ZF_RING_1"/>
    <property type="match status" value="1"/>
</dbReference>
<evidence type="ECO:0000256" key="4">
    <source>
        <dbReference type="PROSITE-ProRule" id="PRU00024"/>
    </source>
</evidence>
<keyword evidence="1" id="KW-0479">Metal-binding</keyword>
<dbReference type="Pfam" id="PF00643">
    <property type="entry name" value="zf-B_box"/>
    <property type="match status" value="1"/>
</dbReference>
<evidence type="ECO:0000256" key="1">
    <source>
        <dbReference type="ARBA" id="ARBA00022723"/>
    </source>
</evidence>
<dbReference type="Gene3D" id="3.30.160.60">
    <property type="entry name" value="Classic Zinc Finger"/>
    <property type="match status" value="1"/>
</dbReference>
<evidence type="ECO:0008006" key="9">
    <source>
        <dbReference type="Google" id="ProtNLM"/>
    </source>
</evidence>
<feature type="domain" description="B box-type" evidence="6">
    <location>
        <begin position="267"/>
        <end position="309"/>
    </location>
</feature>
<name>A0ABP1P2A2_XYLVO</name>
<dbReference type="PANTHER" id="PTHR25462:SF296">
    <property type="entry name" value="MEIOTIC P26, ISOFORM F"/>
    <property type="match status" value="1"/>
</dbReference>
<feature type="domain" description="RING-type" evidence="5">
    <location>
        <begin position="117"/>
        <end position="178"/>
    </location>
</feature>
<keyword evidence="3" id="KW-0862">Zinc</keyword>
<dbReference type="SUPFAM" id="SSF57850">
    <property type="entry name" value="RING/U-box"/>
    <property type="match status" value="1"/>
</dbReference>
<dbReference type="PANTHER" id="PTHR25462">
    <property type="entry name" value="BONUS, ISOFORM C-RELATED"/>
    <property type="match status" value="1"/>
</dbReference>
<evidence type="ECO:0000256" key="2">
    <source>
        <dbReference type="ARBA" id="ARBA00022771"/>
    </source>
</evidence>
<dbReference type="InterPro" id="IPR013083">
    <property type="entry name" value="Znf_RING/FYVE/PHD"/>
</dbReference>
<evidence type="ECO:0000313" key="7">
    <source>
        <dbReference type="EMBL" id="CAL7947322.1"/>
    </source>
</evidence>
<accession>A0ABP1P2A2</accession>